<feature type="transmembrane region" description="Helical" evidence="1">
    <location>
        <begin position="20"/>
        <end position="42"/>
    </location>
</feature>
<dbReference type="Proteomes" id="UP000450012">
    <property type="component" value="Unassembled WGS sequence"/>
</dbReference>
<comment type="caution">
    <text evidence="2">The sequence shown here is derived from an EMBL/GenBank/DDBJ whole genome shotgun (WGS) entry which is preliminary data.</text>
</comment>
<evidence type="ECO:0000313" key="2">
    <source>
        <dbReference type="EMBL" id="MYM70526.1"/>
    </source>
</evidence>
<keyword evidence="1" id="KW-1133">Transmembrane helix</keyword>
<organism evidence="2 3">
    <name type="scientific">Duganella rivi</name>
    <dbReference type="NCBI Taxonomy" id="2666083"/>
    <lineage>
        <taxon>Bacteria</taxon>
        <taxon>Pseudomonadati</taxon>
        <taxon>Pseudomonadota</taxon>
        <taxon>Betaproteobacteria</taxon>
        <taxon>Burkholderiales</taxon>
        <taxon>Oxalobacteraceae</taxon>
        <taxon>Telluria group</taxon>
        <taxon>Duganella</taxon>
    </lineage>
</organism>
<keyword evidence="1" id="KW-0472">Membrane</keyword>
<evidence type="ECO:0000256" key="1">
    <source>
        <dbReference type="SAM" id="Phobius"/>
    </source>
</evidence>
<evidence type="ECO:0000313" key="3">
    <source>
        <dbReference type="Proteomes" id="UP000450012"/>
    </source>
</evidence>
<keyword evidence="3" id="KW-1185">Reference proteome</keyword>
<dbReference type="Pfam" id="PF16931">
    <property type="entry name" value="Phage_holin_8"/>
    <property type="match status" value="1"/>
</dbReference>
<sequence length="119" mass="12237">MAEPSTTTIAVASAAGVGFASLFPGVDGNALIGAFAGASLLVVNSKDINIPQRITYLVISLIVGYLGAPDVVNNVTVIRSTGVAAFLVSASAITVTLQLLERLKNIDLLSFFGKKGKDE</sequence>
<name>A0A7X4GVT5_9BURK</name>
<proteinExistence type="predicted"/>
<feature type="transmembrane region" description="Helical" evidence="1">
    <location>
        <begin position="78"/>
        <end position="100"/>
    </location>
</feature>
<gene>
    <name evidence="2" type="ORF">GTP45_27490</name>
</gene>
<keyword evidence="1" id="KW-0812">Transmembrane</keyword>
<feature type="transmembrane region" description="Helical" evidence="1">
    <location>
        <begin position="54"/>
        <end position="72"/>
    </location>
</feature>
<reference evidence="2 3" key="1">
    <citation type="submission" date="2019-12" db="EMBL/GenBank/DDBJ databases">
        <title>Novel species isolated from a subtropical stream in China.</title>
        <authorList>
            <person name="Lu H."/>
        </authorList>
    </citation>
    <scope>NUCLEOTIDE SEQUENCE [LARGE SCALE GENOMIC DNA]</scope>
    <source>
        <strain evidence="2 3">FT55W</strain>
    </source>
</reference>
<evidence type="ECO:0008006" key="4">
    <source>
        <dbReference type="Google" id="ProtNLM"/>
    </source>
</evidence>
<dbReference type="RefSeq" id="WP_161017028.1">
    <property type="nucleotide sequence ID" value="NZ_WWCK01000011.1"/>
</dbReference>
<accession>A0A7X4GVT5</accession>
<dbReference type="EMBL" id="WWCK01000011">
    <property type="protein sequence ID" value="MYM70526.1"/>
    <property type="molecule type" value="Genomic_DNA"/>
</dbReference>
<protein>
    <recommendedName>
        <fullName evidence="4">Phage holin</fullName>
    </recommendedName>
</protein>
<dbReference type="InterPro" id="IPR032637">
    <property type="entry name" value="Phage_holin-like"/>
</dbReference>
<dbReference type="AlphaFoldDB" id="A0A7X4GVT5"/>